<dbReference type="InterPro" id="IPR011330">
    <property type="entry name" value="Glyco_hydro/deAcase_b/a-brl"/>
</dbReference>
<dbReference type="GO" id="GO:0005975">
    <property type="term" value="P:carbohydrate metabolic process"/>
    <property type="evidence" value="ECO:0007669"/>
    <property type="project" value="InterPro"/>
</dbReference>
<protein>
    <submittedName>
        <fullName evidence="2">Polysaccharide deacetylase</fullName>
    </submittedName>
</protein>
<gene>
    <name evidence="2" type="ORF">SAMN05421852_10470</name>
</gene>
<dbReference type="STRING" id="46223.SAMN05421852_10470"/>
<dbReference type="AlphaFoldDB" id="A0A1I3NAT7"/>
<name>A0A1I3NAT7_9BACL</name>
<sequence>MVGRNLTSLPWGVNEKVLTVQNRPVSANRKDTGTLLITLDFELYWGVRDQLTKKAYAKNILGVQSVVPALLELFKQYKIHATWAIVGFLFFKNKQELIAELPEKFPGYTNQNLSPYPYIDTLDSIESEDPFHFAPSLIKRISTYPDQEIGTHTFSHYYCLEKGQTIDEFEEDLKKAITIAKRFGWKPKSIVFPRNQVNPEYLPVLRKLGITSYRGNESSWLYKPTNQDDRRFLKRGLRLIDSYLNLSGHNTYAVHELNKEVPLNLPSSRFLRPYAKRFRIFESMRLRRICSDLTYAAKKGEIYHLWWHPHNFGANLDENVSFLKKIFDHFLNLKMEYGMKSMNMGELSRKIRFQQE</sequence>
<dbReference type="EMBL" id="FORR01000004">
    <property type="protein sequence ID" value="SFJ06461.1"/>
    <property type="molecule type" value="Genomic_DNA"/>
</dbReference>
<dbReference type="Gene3D" id="3.20.20.370">
    <property type="entry name" value="Glycoside hydrolase/deacetylase"/>
    <property type="match status" value="1"/>
</dbReference>
<evidence type="ECO:0000313" key="3">
    <source>
        <dbReference type="Proteomes" id="UP000199545"/>
    </source>
</evidence>
<reference evidence="2 3" key="1">
    <citation type="submission" date="2016-10" db="EMBL/GenBank/DDBJ databases">
        <authorList>
            <person name="de Groot N.N."/>
        </authorList>
    </citation>
    <scope>NUCLEOTIDE SEQUENCE [LARGE SCALE GENOMIC DNA]</scope>
    <source>
        <strain evidence="2 3">DSM 44778</strain>
    </source>
</reference>
<dbReference type="GO" id="GO:0016810">
    <property type="term" value="F:hydrolase activity, acting on carbon-nitrogen (but not peptide) bonds"/>
    <property type="evidence" value="ECO:0007669"/>
    <property type="project" value="InterPro"/>
</dbReference>
<evidence type="ECO:0000259" key="1">
    <source>
        <dbReference type="Pfam" id="PF01522"/>
    </source>
</evidence>
<evidence type="ECO:0000313" key="2">
    <source>
        <dbReference type="EMBL" id="SFJ06461.1"/>
    </source>
</evidence>
<dbReference type="OrthoDB" id="7836272at2"/>
<keyword evidence="3" id="KW-1185">Reference proteome</keyword>
<accession>A0A1I3NAT7</accession>
<organism evidence="2 3">
    <name type="scientific">Thermoflavimicrobium dichotomicum</name>
    <dbReference type="NCBI Taxonomy" id="46223"/>
    <lineage>
        <taxon>Bacteria</taxon>
        <taxon>Bacillati</taxon>
        <taxon>Bacillota</taxon>
        <taxon>Bacilli</taxon>
        <taxon>Bacillales</taxon>
        <taxon>Thermoactinomycetaceae</taxon>
        <taxon>Thermoflavimicrobium</taxon>
    </lineage>
</organism>
<feature type="domain" description="NodB homology" evidence="1">
    <location>
        <begin position="63"/>
        <end position="211"/>
    </location>
</feature>
<dbReference type="Proteomes" id="UP000199545">
    <property type="component" value="Unassembled WGS sequence"/>
</dbReference>
<dbReference type="InterPro" id="IPR002509">
    <property type="entry name" value="NODB_dom"/>
</dbReference>
<dbReference type="SUPFAM" id="SSF88713">
    <property type="entry name" value="Glycoside hydrolase/deacetylase"/>
    <property type="match status" value="1"/>
</dbReference>
<proteinExistence type="predicted"/>
<dbReference type="Pfam" id="PF01522">
    <property type="entry name" value="Polysacc_deac_1"/>
    <property type="match status" value="1"/>
</dbReference>
<dbReference type="CDD" id="cd10929">
    <property type="entry name" value="CE4_u5"/>
    <property type="match status" value="1"/>
</dbReference>